<dbReference type="GO" id="GO:0050660">
    <property type="term" value="F:flavin adenine dinucleotide binding"/>
    <property type="evidence" value="ECO:0007669"/>
    <property type="project" value="TreeGrafter"/>
</dbReference>
<comment type="cofactor">
    <cofactor evidence="1">
        <name>FAD</name>
        <dbReference type="ChEBI" id="CHEBI:57692"/>
    </cofactor>
</comment>
<gene>
    <name evidence="12" type="ORF">E4U03_04080</name>
</gene>
<proteinExistence type="inferred from homology"/>
<dbReference type="PRINTS" id="PR00411">
    <property type="entry name" value="PNDRDTASEI"/>
</dbReference>
<dbReference type="InterPro" id="IPR036188">
    <property type="entry name" value="FAD/NAD-bd_sf"/>
</dbReference>
<sequence length="419" mass="44749">MEQLTVDVLVIGFGKAGKTIAMKRAAAGDRVALVEQNPDMYGGTCINIGCVPTKFLLEQAHSHREFTQARDARNTFIDRLNAANQKMVEGKGVLLLDGAARFLDSSTVQVGEQVQVSASTIIINTGASSGVEVGGRVHDSTSIQQLEHTPASLAIIGGGPIGLEFATMFSGFGSRVTIYKGEGDFLPALDRHIAQAVREHLEAQGVTLVDQRVSVDQATDQLNDEVILVATGRRPAVAGLDLEAAGVKYTEKGVEVDEHCRTSAEGIYAVGDVTGAPQFTYASYDDHRIVLSHRWGDGTRTRTGRLLPTTTFINPPLSTVGLTAEAAGAHHEIEVRESKIADLAIVPRPKIMGRPEGIAQFVLDQETNQILGATLWCIDSQELINTVALAMTQKIPAATVGEGIYTHPSTSEVFNALLA</sequence>
<reference evidence="12 13" key="1">
    <citation type="submission" date="2019-03" db="EMBL/GenBank/DDBJ databases">
        <title>Diversity of the mouse oral microbiome.</title>
        <authorList>
            <person name="Joseph S."/>
            <person name="Aduse-Opoku J."/>
            <person name="Curtis M."/>
            <person name="Wade W."/>
            <person name="Hashim A."/>
        </authorList>
    </citation>
    <scope>NUCLEOTIDE SEQUENCE [LARGE SCALE GENOMIC DNA]</scope>
    <source>
        <strain evidence="13">irhom_31</strain>
    </source>
</reference>
<dbReference type="GO" id="GO:0016668">
    <property type="term" value="F:oxidoreductase activity, acting on a sulfur group of donors, NAD(P) as acceptor"/>
    <property type="evidence" value="ECO:0007669"/>
    <property type="project" value="InterPro"/>
</dbReference>
<evidence type="ECO:0000256" key="3">
    <source>
        <dbReference type="ARBA" id="ARBA00022630"/>
    </source>
</evidence>
<keyword evidence="3 9" id="KW-0285">Flavoprotein</keyword>
<dbReference type="GO" id="GO:0003955">
    <property type="term" value="F:NAD(P)H dehydrogenase (quinone) activity"/>
    <property type="evidence" value="ECO:0007669"/>
    <property type="project" value="TreeGrafter"/>
</dbReference>
<evidence type="ECO:0000256" key="6">
    <source>
        <dbReference type="ARBA" id="ARBA00023002"/>
    </source>
</evidence>
<keyword evidence="8 9" id="KW-0676">Redox-active center</keyword>
<keyword evidence="4 9" id="KW-0274">FAD</keyword>
<dbReference type="InterPro" id="IPR004099">
    <property type="entry name" value="Pyr_nucl-diS_OxRdtase_dimer"/>
</dbReference>
<keyword evidence="7" id="KW-1015">Disulfide bond</keyword>
<evidence type="ECO:0000256" key="1">
    <source>
        <dbReference type="ARBA" id="ARBA00001974"/>
    </source>
</evidence>
<evidence type="ECO:0000256" key="5">
    <source>
        <dbReference type="ARBA" id="ARBA00022857"/>
    </source>
</evidence>
<evidence type="ECO:0000256" key="9">
    <source>
        <dbReference type="RuleBase" id="RU003691"/>
    </source>
</evidence>
<feature type="domain" description="FAD/NAD(P)-binding" evidence="11">
    <location>
        <begin position="7"/>
        <end position="284"/>
    </location>
</feature>
<dbReference type="AlphaFoldDB" id="A0A4Y9F4Y7"/>
<dbReference type="Pfam" id="PF02852">
    <property type="entry name" value="Pyr_redox_dim"/>
    <property type="match status" value="1"/>
</dbReference>
<dbReference type="SUPFAM" id="SSF55424">
    <property type="entry name" value="FAD/NAD-linked reductases, dimerisation (C-terminal) domain"/>
    <property type="match status" value="1"/>
</dbReference>
<dbReference type="OrthoDB" id="9800167at2"/>
<evidence type="ECO:0000256" key="7">
    <source>
        <dbReference type="ARBA" id="ARBA00023157"/>
    </source>
</evidence>
<evidence type="ECO:0000256" key="4">
    <source>
        <dbReference type="ARBA" id="ARBA00022827"/>
    </source>
</evidence>
<dbReference type="InterPro" id="IPR012999">
    <property type="entry name" value="Pyr_OxRdtase_I_AS"/>
</dbReference>
<organism evidence="12 13">
    <name type="scientific">Rothia nasimurium</name>
    <dbReference type="NCBI Taxonomy" id="85336"/>
    <lineage>
        <taxon>Bacteria</taxon>
        <taxon>Bacillati</taxon>
        <taxon>Actinomycetota</taxon>
        <taxon>Actinomycetes</taxon>
        <taxon>Micrococcales</taxon>
        <taxon>Micrococcaceae</taxon>
        <taxon>Rothia</taxon>
    </lineage>
</organism>
<dbReference type="PRINTS" id="PR00368">
    <property type="entry name" value="FADPNR"/>
</dbReference>
<evidence type="ECO:0000259" key="10">
    <source>
        <dbReference type="Pfam" id="PF02852"/>
    </source>
</evidence>
<feature type="domain" description="Pyridine nucleotide-disulphide oxidoreductase dimerisation" evidence="10">
    <location>
        <begin position="308"/>
        <end position="415"/>
    </location>
</feature>
<dbReference type="PANTHER" id="PTHR43014">
    <property type="entry name" value="MERCURIC REDUCTASE"/>
    <property type="match status" value="1"/>
</dbReference>
<dbReference type="PROSITE" id="PS00076">
    <property type="entry name" value="PYRIDINE_REDOX_1"/>
    <property type="match status" value="1"/>
</dbReference>
<dbReference type="PANTHER" id="PTHR43014:SF4">
    <property type="entry name" value="PYRIDINE NUCLEOTIDE-DISULFIDE OXIDOREDUCTASE RCLA-RELATED"/>
    <property type="match status" value="1"/>
</dbReference>
<comment type="similarity">
    <text evidence="2 9">Belongs to the class-I pyridine nucleotide-disulfide oxidoreductase family.</text>
</comment>
<dbReference type="EMBL" id="SPQC01000010">
    <property type="protein sequence ID" value="TFU23159.1"/>
    <property type="molecule type" value="Genomic_DNA"/>
</dbReference>
<evidence type="ECO:0000256" key="2">
    <source>
        <dbReference type="ARBA" id="ARBA00007532"/>
    </source>
</evidence>
<evidence type="ECO:0000313" key="13">
    <source>
        <dbReference type="Proteomes" id="UP000297951"/>
    </source>
</evidence>
<name>A0A4Y9F4Y7_9MICC</name>
<comment type="caution">
    <text evidence="12">The sequence shown here is derived from an EMBL/GenBank/DDBJ whole genome shotgun (WGS) entry which is preliminary data.</text>
</comment>
<protein>
    <submittedName>
        <fullName evidence="12">Pyridine nucleotide-disulfide oxidoreductase</fullName>
    </submittedName>
</protein>
<evidence type="ECO:0000259" key="11">
    <source>
        <dbReference type="Pfam" id="PF07992"/>
    </source>
</evidence>
<evidence type="ECO:0000256" key="8">
    <source>
        <dbReference type="ARBA" id="ARBA00023284"/>
    </source>
</evidence>
<evidence type="ECO:0000313" key="12">
    <source>
        <dbReference type="EMBL" id="TFU23159.1"/>
    </source>
</evidence>
<keyword evidence="6 9" id="KW-0560">Oxidoreductase</keyword>
<dbReference type="Proteomes" id="UP000297951">
    <property type="component" value="Unassembled WGS sequence"/>
</dbReference>
<dbReference type="Gene3D" id="3.30.390.30">
    <property type="match status" value="1"/>
</dbReference>
<accession>A0A4Y9F4Y7</accession>
<dbReference type="SUPFAM" id="SSF51905">
    <property type="entry name" value="FAD/NAD(P)-binding domain"/>
    <property type="match status" value="1"/>
</dbReference>
<dbReference type="InterPro" id="IPR016156">
    <property type="entry name" value="FAD/NAD-linked_Rdtase_dimer_sf"/>
</dbReference>
<dbReference type="InterPro" id="IPR023753">
    <property type="entry name" value="FAD/NAD-binding_dom"/>
</dbReference>
<keyword evidence="5" id="KW-0521">NADP</keyword>
<dbReference type="Gene3D" id="3.50.50.60">
    <property type="entry name" value="FAD/NAD(P)-binding domain"/>
    <property type="match status" value="2"/>
</dbReference>
<dbReference type="Pfam" id="PF07992">
    <property type="entry name" value="Pyr_redox_2"/>
    <property type="match status" value="1"/>
</dbReference>